<protein>
    <submittedName>
        <fullName evidence="1">Uncharacterized protein</fullName>
    </submittedName>
</protein>
<reference evidence="1 2" key="1">
    <citation type="submission" date="2020-07" db="EMBL/GenBank/DDBJ databases">
        <title>Definition of the novel symbiovar canariense within Mesorhizobium novociceri, a new species of genus Mesorhizobium nodulating Cicer canariense in the Caldera de Taburiente National Park (La Palma, Canary Islands).</title>
        <authorList>
            <person name="Leon-Barrios M."/>
            <person name="Perez-Yepez J."/>
            <person name="Flores-Felix J.D."/>
            <person name="Ramirez-Baena M.H."/>
            <person name="Pulido-Suarez L."/>
            <person name="Igual J.M."/>
            <person name="Velazquez E."/>
            <person name="Peix A."/>
        </authorList>
    </citation>
    <scope>NUCLEOTIDE SEQUENCE [LARGE SCALE GENOMIC DNA]</scope>
    <source>
        <strain evidence="1 2">CCANP35</strain>
    </source>
</reference>
<comment type="caution">
    <text evidence="1">The sequence shown here is derived from an EMBL/GenBank/DDBJ whole genome shotgun (WGS) entry which is preliminary data.</text>
</comment>
<name>A0A838B4C9_9HYPH</name>
<organism evidence="1 2">
    <name type="scientific">Mesorhizobium neociceri</name>
    <dbReference type="NCBI Taxonomy" id="1307853"/>
    <lineage>
        <taxon>Bacteria</taxon>
        <taxon>Pseudomonadati</taxon>
        <taxon>Pseudomonadota</taxon>
        <taxon>Alphaproteobacteria</taxon>
        <taxon>Hyphomicrobiales</taxon>
        <taxon>Phyllobacteriaceae</taxon>
        <taxon>Mesorhizobium</taxon>
    </lineage>
</organism>
<sequence length="227" mass="26629">MTPDGKWKRLYPIRFRHLSGETSFKRWDQIRFRYSTPRRDKREESCHVHEDSIEILGELPRKERSRAFDPLILPSVAEAARRGQSLALIRPIEPKFQWKRKSEAAMAEEREAYAKAARQGSLLDKELEALEPTPYEFKFRFRDEEAEHTYVNGDWEAHAMFYNSVRSGKSEADVLSWMDRTFNVEYPSRGMAFAVGNQAKRPQTWQLLGVLRLDELSETEKAQGNLF</sequence>
<gene>
    <name evidence="1" type="ORF">H0241_11365</name>
</gene>
<proteinExistence type="predicted"/>
<dbReference type="Proteomes" id="UP000558284">
    <property type="component" value="Unassembled WGS sequence"/>
</dbReference>
<keyword evidence="2" id="KW-1185">Reference proteome</keyword>
<evidence type="ECO:0000313" key="2">
    <source>
        <dbReference type="Proteomes" id="UP000558284"/>
    </source>
</evidence>
<evidence type="ECO:0000313" key="1">
    <source>
        <dbReference type="EMBL" id="MBA1140851.1"/>
    </source>
</evidence>
<accession>A0A838B4C9</accession>
<dbReference type="AlphaFoldDB" id="A0A838B4C9"/>
<dbReference type="EMBL" id="JACDTY010000004">
    <property type="protein sequence ID" value="MBA1140851.1"/>
    <property type="molecule type" value="Genomic_DNA"/>
</dbReference>